<dbReference type="PANTHER" id="PTHR30146">
    <property type="entry name" value="LACI-RELATED TRANSCRIPTIONAL REPRESSOR"/>
    <property type="match status" value="1"/>
</dbReference>
<proteinExistence type="predicted"/>
<reference evidence="5 6" key="1">
    <citation type="submission" date="2019-03" db="EMBL/GenBank/DDBJ databases">
        <title>Genomic Encyclopedia of Type Strains, Phase IV (KMG-IV): sequencing the most valuable type-strain genomes for metagenomic binning, comparative biology and taxonomic classification.</title>
        <authorList>
            <person name="Goeker M."/>
        </authorList>
    </citation>
    <scope>NUCLEOTIDE SEQUENCE [LARGE SCALE GENOMIC DNA]</scope>
    <source>
        <strain evidence="5 6">DSM 100059</strain>
    </source>
</reference>
<dbReference type="PROSITE" id="PS50932">
    <property type="entry name" value="HTH_LACI_2"/>
    <property type="match status" value="1"/>
</dbReference>
<accession>A0A4R8DH95</accession>
<dbReference type="SMART" id="SM00354">
    <property type="entry name" value="HTH_LACI"/>
    <property type="match status" value="1"/>
</dbReference>
<dbReference type="CDD" id="cd06267">
    <property type="entry name" value="PBP1_LacI_sugar_binding-like"/>
    <property type="match status" value="1"/>
</dbReference>
<evidence type="ECO:0000259" key="4">
    <source>
        <dbReference type="PROSITE" id="PS50932"/>
    </source>
</evidence>
<evidence type="ECO:0000313" key="5">
    <source>
        <dbReference type="EMBL" id="TDW96788.1"/>
    </source>
</evidence>
<dbReference type="SUPFAM" id="SSF53822">
    <property type="entry name" value="Periplasmic binding protein-like I"/>
    <property type="match status" value="1"/>
</dbReference>
<keyword evidence="2" id="KW-0238">DNA-binding</keyword>
<evidence type="ECO:0000256" key="3">
    <source>
        <dbReference type="ARBA" id="ARBA00023163"/>
    </source>
</evidence>
<keyword evidence="6" id="KW-1185">Reference proteome</keyword>
<protein>
    <submittedName>
        <fullName evidence="5">LacI family transcriptional regulator</fullName>
    </submittedName>
</protein>
<organism evidence="5 6">
    <name type="scientific">Dinghuibacter silviterrae</name>
    <dbReference type="NCBI Taxonomy" id="1539049"/>
    <lineage>
        <taxon>Bacteria</taxon>
        <taxon>Pseudomonadati</taxon>
        <taxon>Bacteroidota</taxon>
        <taxon>Chitinophagia</taxon>
        <taxon>Chitinophagales</taxon>
        <taxon>Chitinophagaceae</taxon>
        <taxon>Dinghuibacter</taxon>
    </lineage>
</organism>
<feature type="domain" description="HTH lacI-type" evidence="4">
    <location>
        <begin position="11"/>
        <end position="65"/>
    </location>
</feature>
<dbReference type="GO" id="GO:0000976">
    <property type="term" value="F:transcription cis-regulatory region binding"/>
    <property type="evidence" value="ECO:0007669"/>
    <property type="project" value="TreeGrafter"/>
</dbReference>
<comment type="caution">
    <text evidence="5">The sequence shown here is derived from an EMBL/GenBank/DDBJ whole genome shotgun (WGS) entry which is preliminary data.</text>
</comment>
<dbReference type="Gene3D" id="3.40.50.2300">
    <property type="match status" value="2"/>
</dbReference>
<dbReference type="PANTHER" id="PTHR30146:SF109">
    <property type="entry name" value="HTH-TYPE TRANSCRIPTIONAL REGULATOR GALS"/>
    <property type="match status" value="1"/>
</dbReference>
<dbReference type="EMBL" id="SODV01000002">
    <property type="protein sequence ID" value="TDW96788.1"/>
    <property type="molecule type" value="Genomic_DNA"/>
</dbReference>
<dbReference type="GO" id="GO:0003700">
    <property type="term" value="F:DNA-binding transcription factor activity"/>
    <property type="evidence" value="ECO:0007669"/>
    <property type="project" value="TreeGrafter"/>
</dbReference>
<dbReference type="Proteomes" id="UP000294498">
    <property type="component" value="Unassembled WGS sequence"/>
</dbReference>
<name>A0A4R8DH95_9BACT</name>
<dbReference type="CDD" id="cd01392">
    <property type="entry name" value="HTH_LacI"/>
    <property type="match status" value="1"/>
</dbReference>
<gene>
    <name evidence="5" type="ORF">EDB95_4624</name>
</gene>
<evidence type="ECO:0000256" key="2">
    <source>
        <dbReference type="ARBA" id="ARBA00023125"/>
    </source>
</evidence>
<evidence type="ECO:0000256" key="1">
    <source>
        <dbReference type="ARBA" id="ARBA00023015"/>
    </source>
</evidence>
<keyword evidence="1" id="KW-0805">Transcription regulation</keyword>
<dbReference type="InterPro" id="IPR028082">
    <property type="entry name" value="Peripla_BP_I"/>
</dbReference>
<dbReference type="Gene3D" id="1.10.260.40">
    <property type="entry name" value="lambda repressor-like DNA-binding domains"/>
    <property type="match status" value="1"/>
</dbReference>
<dbReference type="InterPro" id="IPR010982">
    <property type="entry name" value="Lambda_DNA-bd_dom_sf"/>
</dbReference>
<dbReference type="InterPro" id="IPR000843">
    <property type="entry name" value="HTH_LacI"/>
</dbReference>
<sequence>MSGTLVFLKKVTIQDIAEALNISFSTVARALNDHPAISPATKKRVREAARKMHYRPNKLASSLRSGKTHVVGVIVPNLHVSFFSSVVHGIDTVLNEHQYSLLLYQSNESLGQEVKGIDTFLRSRVDGIIASITRETSHYEHYDEIRKRHVPLILFDRVAESLRVPSVRIDDYKGGFMATEHLIAQGYTNIAHITAEQDLAIATERLRGYRDALIRHGLPVQEELICKGPFSADFGRACVASLLDRKVPFDALFALEDFTALGALQELLERGVRVPDEVGVIGFANESFGTLVTPGLSSVDQQTVRMGEIAAELFLGTVSGNTPASVMLDPILVPRASSLRIR</sequence>
<dbReference type="AlphaFoldDB" id="A0A4R8DH95"/>
<dbReference type="SUPFAM" id="SSF47413">
    <property type="entry name" value="lambda repressor-like DNA-binding domains"/>
    <property type="match status" value="1"/>
</dbReference>
<dbReference type="Pfam" id="PF00532">
    <property type="entry name" value="Peripla_BP_1"/>
    <property type="match status" value="1"/>
</dbReference>
<evidence type="ECO:0000313" key="6">
    <source>
        <dbReference type="Proteomes" id="UP000294498"/>
    </source>
</evidence>
<dbReference type="Pfam" id="PF00356">
    <property type="entry name" value="LacI"/>
    <property type="match status" value="1"/>
</dbReference>
<keyword evidence="3" id="KW-0804">Transcription</keyword>
<dbReference type="InterPro" id="IPR001761">
    <property type="entry name" value="Peripla_BP/Lac1_sug-bd_dom"/>
</dbReference>